<comment type="similarity">
    <text evidence="3">Belongs to the snRNP SmB/SmN family.</text>
</comment>
<evidence type="ECO:0000256" key="4">
    <source>
        <dbReference type="ARBA" id="ARBA00022490"/>
    </source>
</evidence>
<keyword evidence="6" id="KW-0694">RNA-binding</keyword>
<dbReference type="GeneID" id="4840181"/>
<gene>
    <name evidence="13" type="ORF">PICST_32971</name>
</gene>
<dbReference type="AlphaFoldDB" id="A3LXX4"/>
<evidence type="ECO:0000256" key="11">
    <source>
        <dbReference type="SAM" id="MobiDB-lite"/>
    </source>
</evidence>
<proteinExistence type="inferred from homology"/>
<dbReference type="CDD" id="cd01717">
    <property type="entry name" value="Sm_B"/>
    <property type="match status" value="1"/>
</dbReference>
<dbReference type="GO" id="GO:0000398">
    <property type="term" value="P:mRNA splicing, via spliceosome"/>
    <property type="evidence" value="ECO:0007669"/>
    <property type="project" value="EnsemblFungi"/>
</dbReference>
<evidence type="ECO:0000259" key="12">
    <source>
        <dbReference type="PROSITE" id="PS52002"/>
    </source>
</evidence>
<evidence type="ECO:0000256" key="8">
    <source>
        <dbReference type="ARBA" id="ARBA00023242"/>
    </source>
</evidence>
<dbReference type="InterPro" id="IPR010920">
    <property type="entry name" value="LSM_dom_sf"/>
</dbReference>
<dbReference type="HOGENOM" id="CLU_076902_4_2_1"/>
<dbReference type="KEGG" id="pic:PICST_32971"/>
<dbReference type="GO" id="GO:0046540">
    <property type="term" value="C:U4/U6 x U5 tri-snRNP complex"/>
    <property type="evidence" value="ECO:0007669"/>
    <property type="project" value="EnsemblFungi"/>
</dbReference>
<dbReference type="GO" id="GO:0071013">
    <property type="term" value="C:catalytic step 2 spliceosome"/>
    <property type="evidence" value="ECO:0007669"/>
    <property type="project" value="TreeGrafter"/>
</dbReference>
<evidence type="ECO:0000256" key="6">
    <source>
        <dbReference type="ARBA" id="ARBA00022884"/>
    </source>
</evidence>
<dbReference type="GO" id="GO:0005682">
    <property type="term" value="C:U5 snRNP"/>
    <property type="evidence" value="ECO:0007669"/>
    <property type="project" value="EnsemblFungi"/>
</dbReference>
<evidence type="ECO:0000313" key="14">
    <source>
        <dbReference type="Proteomes" id="UP000002258"/>
    </source>
</evidence>
<keyword evidence="14" id="KW-1185">Reference proteome</keyword>
<feature type="compositionally biased region" description="Basic and acidic residues" evidence="11">
    <location>
        <begin position="102"/>
        <end position="113"/>
    </location>
</feature>
<dbReference type="SMART" id="SM00651">
    <property type="entry name" value="Sm"/>
    <property type="match status" value="1"/>
</dbReference>
<dbReference type="STRING" id="322104.A3LXX4"/>
<feature type="domain" description="Sm" evidence="12">
    <location>
        <begin position="7"/>
        <end position="99"/>
    </location>
</feature>
<dbReference type="FunCoup" id="A3LXX4">
    <property type="interactions" value="402"/>
</dbReference>
<dbReference type="GO" id="GO:0000974">
    <property type="term" value="C:Prp19 complex"/>
    <property type="evidence" value="ECO:0007669"/>
    <property type="project" value="EnsemblFungi"/>
</dbReference>
<dbReference type="PROSITE" id="PS52002">
    <property type="entry name" value="SM"/>
    <property type="match status" value="1"/>
</dbReference>
<evidence type="ECO:0000256" key="2">
    <source>
        <dbReference type="ARBA" id="ARBA00004496"/>
    </source>
</evidence>
<dbReference type="RefSeq" id="XP_001385906.1">
    <property type="nucleotide sequence ID" value="XM_001385869.1"/>
</dbReference>
<dbReference type="GO" id="GO:0005687">
    <property type="term" value="C:U4 snRNP"/>
    <property type="evidence" value="ECO:0007669"/>
    <property type="project" value="EnsemblFungi"/>
</dbReference>
<evidence type="ECO:0000256" key="10">
    <source>
        <dbReference type="ARBA" id="ARBA00041355"/>
    </source>
</evidence>
<organism evidence="13 14">
    <name type="scientific">Scheffersomyces stipitis (strain ATCC 58785 / CBS 6054 / NBRC 10063 / NRRL Y-11545)</name>
    <name type="common">Yeast</name>
    <name type="synonym">Pichia stipitis</name>
    <dbReference type="NCBI Taxonomy" id="322104"/>
    <lineage>
        <taxon>Eukaryota</taxon>
        <taxon>Fungi</taxon>
        <taxon>Dikarya</taxon>
        <taxon>Ascomycota</taxon>
        <taxon>Saccharomycotina</taxon>
        <taxon>Pichiomycetes</taxon>
        <taxon>Debaryomycetaceae</taxon>
        <taxon>Scheffersomyces</taxon>
    </lineage>
</organism>
<evidence type="ECO:0000256" key="3">
    <source>
        <dbReference type="ARBA" id="ARBA00009123"/>
    </source>
</evidence>
<dbReference type="GO" id="GO:0070990">
    <property type="term" value="F:snRNP binding"/>
    <property type="evidence" value="ECO:0007669"/>
    <property type="project" value="TreeGrafter"/>
</dbReference>
<evidence type="ECO:0000313" key="13">
    <source>
        <dbReference type="EMBL" id="ABN67877.1"/>
    </source>
</evidence>
<keyword evidence="7" id="KW-0508">mRNA splicing</keyword>
<dbReference type="InterPro" id="IPR050914">
    <property type="entry name" value="snRNP_SmB/NAA38-like"/>
</dbReference>
<dbReference type="InParanoid" id="A3LXX4"/>
<dbReference type="GO" id="GO:0005737">
    <property type="term" value="C:cytoplasm"/>
    <property type="evidence" value="ECO:0007669"/>
    <property type="project" value="UniProtKB-SubCell"/>
</dbReference>
<dbReference type="GO" id="GO:0036261">
    <property type="term" value="P:7-methylguanosine cap hypermethylation"/>
    <property type="evidence" value="ECO:0007669"/>
    <property type="project" value="EnsemblFungi"/>
</dbReference>
<keyword evidence="5" id="KW-0507">mRNA processing</keyword>
<feature type="region of interest" description="Disordered" evidence="11">
    <location>
        <begin position="95"/>
        <end position="115"/>
    </location>
</feature>
<comment type="subcellular location">
    <subcellularLocation>
        <location evidence="2">Cytoplasm</location>
    </subcellularLocation>
    <subcellularLocation>
        <location evidence="1">Nucleus</location>
    </subcellularLocation>
</comment>
<dbReference type="GO" id="GO:0005686">
    <property type="term" value="C:U2 snRNP"/>
    <property type="evidence" value="ECO:0007669"/>
    <property type="project" value="TreeGrafter"/>
</dbReference>
<dbReference type="EMBL" id="CP000500">
    <property type="protein sequence ID" value="ABN67877.1"/>
    <property type="molecule type" value="Genomic_DNA"/>
</dbReference>
<evidence type="ECO:0000256" key="7">
    <source>
        <dbReference type="ARBA" id="ARBA00023187"/>
    </source>
</evidence>
<evidence type="ECO:0000256" key="9">
    <source>
        <dbReference type="ARBA" id="ARBA00023274"/>
    </source>
</evidence>
<keyword evidence="8" id="KW-0539">Nucleus</keyword>
<sequence length="142" mass="15804">MSSLPITKTTKMSDLIHYRLKISTIDNRFFIGSLLAFDKHLNLVLSDTEETRITKKSIVSMKKSAGSDGKHDPTFDKRSLGLIILRGEQIVSLSIESPPPLDPKKRLGLERGKGISKPLKTPVSVKARVPAIRKPQGGFRRQ</sequence>
<evidence type="ECO:0000256" key="5">
    <source>
        <dbReference type="ARBA" id="ARBA00022664"/>
    </source>
</evidence>
<evidence type="ECO:0000256" key="1">
    <source>
        <dbReference type="ARBA" id="ARBA00004123"/>
    </source>
</evidence>
<dbReference type="PANTHER" id="PTHR10701">
    <property type="entry name" value="SMALL NUCLEAR RIBONUCLEOPROTEIN-ASSOCIATED PROTEIN B AND N"/>
    <property type="match status" value="1"/>
</dbReference>
<name>A3LXX4_PICST</name>
<dbReference type="GO" id="GO:0003723">
    <property type="term" value="F:RNA binding"/>
    <property type="evidence" value="ECO:0007669"/>
    <property type="project" value="UniProtKB-KW"/>
</dbReference>
<dbReference type="OMA" id="HDERIMI"/>
<accession>A3LXX4</accession>
<dbReference type="GO" id="GO:0005685">
    <property type="term" value="C:U1 snRNP"/>
    <property type="evidence" value="ECO:0007669"/>
    <property type="project" value="EnsemblFungi"/>
</dbReference>
<keyword evidence="9" id="KW-0687">Ribonucleoprotein</keyword>
<dbReference type="eggNOG" id="KOG3168">
    <property type="taxonomic scope" value="Eukaryota"/>
</dbReference>
<dbReference type="SUPFAM" id="SSF50182">
    <property type="entry name" value="Sm-like ribonucleoproteins"/>
    <property type="match status" value="1"/>
</dbReference>
<dbReference type="Proteomes" id="UP000002258">
    <property type="component" value="Chromosome 6"/>
</dbReference>
<protein>
    <recommendedName>
        <fullName evidence="10">Sm protein B</fullName>
    </recommendedName>
</protein>
<dbReference type="InterPro" id="IPR001163">
    <property type="entry name" value="Sm_dom_euk/arc"/>
</dbReference>
<dbReference type="InterPro" id="IPR047575">
    <property type="entry name" value="Sm"/>
</dbReference>
<keyword evidence="4" id="KW-0963">Cytoplasm</keyword>
<dbReference type="OrthoDB" id="2020720at2759"/>
<dbReference type="PANTHER" id="PTHR10701:SF0">
    <property type="entry name" value="SMALL NUCLEAR RIBONUCLEOPROTEIN-ASSOCIATED PROTEIN B"/>
    <property type="match status" value="1"/>
</dbReference>
<dbReference type="Gene3D" id="2.30.30.100">
    <property type="match status" value="1"/>
</dbReference>
<dbReference type="GO" id="GO:0071004">
    <property type="term" value="C:U2-type prespliceosome"/>
    <property type="evidence" value="ECO:0007669"/>
    <property type="project" value="EnsemblFungi"/>
</dbReference>
<dbReference type="Pfam" id="PF01423">
    <property type="entry name" value="LSM"/>
    <property type="match status" value="1"/>
</dbReference>
<reference evidence="13 14" key="1">
    <citation type="journal article" date="2007" name="Nat. Biotechnol.">
        <title>Genome sequence of the lignocellulose-bioconverting and xylose-fermenting yeast Pichia stipitis.</title>
        <authorList>
            <person name="Jeffries T.W."/>
            <person name="Grigoriev I.V."/>
            <person name="Grimwood J."/>
            <person name="Laplaza J.M."/>
            <person name="Aerts A."/>
            <person name="Salamov A."/>
            <person name="Schmutz J."/>
            <person name="Lindquist E."/>
            <person name="Dehal P."/>
            <person name="Shapiro H."/>
            <person name="Jin Y.S."/>
            <person name="Passoth V."/>
            <person name="Richardson P.M."/>
        </authorList>
    </citation>
    <scope>NUCLEOTIDE SEQUENCE [LARGE SCALE GENOMIC DNA]</scope>
    <source>
        <strain evidence="14">ATCC 58785 / CBS 6054 / NBRC 10063 / NRRL Y-11545</strain>
    </source>
</reference>